<organism evidence="2">
    <name type="scientific">Oikopleura dioica</name>
    <name type="common">Tunicate</name>
    <dbReference type="NCBI Taxonomy" id="34765"/>
    <lineage>
        <taxon>Eukaryota</taxon>
        <taxon>Metazoa</taxon>
        <taxon>Chordata</taxon>
        <taxon>Tunicata</taxon>
        <taxon>Appendicularia</taxon>
        <taxon>Copelata</taxon>
        <taxon>Oikopleuridae</taxon>
        <taxon>Oikopleura</taxon>
    </lineage>
</organism>
<evidence type="ECO:0000313" key="3">
    <source>
        <dbReference type="Proteomes" id="UP000001307"/>
    </source>
</evidence>
<dbReference type="Proteomes" id="UP000001307">
    <property type="component" value="Unassembled WGS sequence"/>
</dbReference>
<reference evidence="2" key="1">
    <citation type="journal article" date="2010" name="Science">
        <title>Plasticity of animal genome architecture unmasked by rapid evolution of a pelagic tunicate.</title>
        <authorList>
            <person name="Denoeud F."/>
            <person name="Henriet S."/>
            <person name="Mungpakdee S."/>
            <person name="Aury J.M."/>
            <person name="Da Silva C."/>
            <person name="Brinkmann H."/>
            <person name="Mikhaleva J."/>
            <person name="Olsen L.C."/>
            <person name="Jubin C."/>
            <person name="Canestro C."/>
            <person name="Bouquet J.M."/>
            <person name="Danks G."/>
            <person name="Poulain J."/>
            <person name="Campsteijn C."/>
            <person name="Adamski M."/>
            <person name="Cross I."/>
            <person name="Yadetie F."/>
            <person name="Muffato M."/>
            <person name="Louis A."/>
            <person name="Butcher S."/>
            <person name="Tsagkogeorga G."/>
            <person name="Konrad A."/>
            <person name="Singh S."/>
            <person name="Jensen M.F."/>
            <person name="Cong E.H."/>
            <person name="Eikeseth-Otteraa H."/>
            <person name="Noel B."/>
            <person name="Anthouard V."/>
            <person name="Porcel B.M."/>
            <person name="Kachouri-Lafond R."/>
            <person name="Nishino A."/>
            <person name="Ugolini M."/>
            <person name="Chourrout P."/>
            <person name="Nishida H."/>
            <person name="Aasland R."/>
            <person name="Huzurbazar S."/>
            <person name="Westhof E."/>
            <person name="Delsuc F."/>
            <person name="Lehrach H."/>
            <person name="Reinhardt R."/>
            <person name="Weissenbach J."/>
            <person name="Roy S.W."/>
            <person name="Artiguenave F."/>
            <person name="Postlethwait J.H."/>
            <person name="Manak J.R."/>
            <person name="Thompson E.M."/>
            <person name="Jaillon O."/>
            <person name="Du Pasquier L."/>
            <person name="Boudinot P."/>
            <person name="Liberles D.A."/>
            <person name="Volff J.N."/>
            <person name="Philippe H."/>
            <person name="Lenhard B."/>
            <person name="Roest Crollius H."/>
            <person name="Wincker P."/>
            <person name="Chourrout D."/>
        </authorList>
    </citation>
    <scope>NUCLEOTIDE SEQUENCE [LARGE SCALE GENOMIC DNA]</scope>
</reference>
<feature type="compositionally biased region" description="Basic and acidic residues" evidence="1">
    <location>
        <begin position="561"/>
        <end position="571"/>
    </location>
</feature>
<protein>
    <submittedName>
        <fullName evidence="2">Uncharacterized protein</fullName>
    </submittedName>
</protein>
<dbReference type="EMBL" id="FN653068">
    <property type="protein sequence ID" value="CBY10862.1"/>
    <property type="molecule type" value="Genomic_DNA"/>
</dbReference>
<name>E4XLA1_OIKDI</name>
<gene>
    <name evidence="2" type="ORF">GSOID_T00014475001</name>
</gene>
<accession>E4XLA1</accession>
<sequence length="590" mass="66557">MRILSAGTDSTNATVKQWFRTTTTCIDGWDLDDCQFRLGEAMGKIETRLDSMKIKLRDKDLICFSMRNIEALIEAVEHLTNPTSLDMCILANLNEHWSTLLCEVELASFQFRSKLQGANVFPSGMFQDIFAIDLDAGVEHGLEGCFTNEQILKILKKNTSALKRSLFGKKFLDINAGKDNTDEAWLKWLQLQTIDTRAIVNLAKNTNAEMDLTRTLDAVTGQYDPPAREATTILRYKFNVELHLGPRMKAINIAYAQHFLSVGTGDPEHIMTTVTKGGADLVDQFTVHRLKLSRKFTVPEPQIMSPPLVINAFVFTTLNSVFMTKILNYHALNPLHFVTEMTERATLAKWIGTWKCLKIHELSKAALKTQIINNKVEAFARNTSRRTSLFSSIWSSTFELLCNLNPFKNYGFSESEIWRLTLRNLKDIVSEGGDMDMENVVASWKRQSDSKRQIATKADTSVFDEDAYFVTQNLNNDQTRHLWLVEIFECMPMMEGKLWAETPSPACDGFSCAGRLIQVITNNVSLGKDVCEIVCEGIDSNPRETEDEDVVELTQNAESDNNDREADKSEADVDIDSDNMDKDVDGPAST</sequence>
<feature type="region of interest" description="Disordered" evidence="1">
    <location>
        <begin position="541"/>
        <end position="590"/>
    </location>
</feature>
<dbReference type="InParanoid" id="E4XLA1"/>
<keyword evidence="3" id="KW-1185">Reference proteome</keyword>
<proteinExistence type="predicted"/>
<feature type="compositionally biased region" description="Basic and acidic residues" evidence="1">
    <location>
        <begin position="579"/>
        <end position="590"/>
    </location>
</feature>
<dbReference type="AlphaFoldDB" id="E4XLA1"/>
<evidence type="ECO:0000256" key="1">
    <source>
        <dbReference type="SAM" id="MobiDB-lite"/>
    </source>
</evidence>
<evidence type="ECO:0000313" key="2">
    <source>
        <dbReference type="EMBL" id="CBY10862.1"/>
    </source>
</evidence>